<evidence type="ECO:0000313" key="3">
    <source>
        <dbReference type="EMBL" id="JAO05135.1"/>
    </source>
</evidence>
<dbReference type="AlphaFoldDB" id="A0A0S7EJM2"/>
<evidence type="ECO:0000256" key="1">
    <source>
        <dbReference type="PROSITE-ProRule" id="PRU00152"/>
    </source>
</evidence>
<protein>
    <submittedName>
        <fullName evidence="3">LOXH1</fullName>
    </submittedName>
</protein>
<dbReference type="PROSITE" id="PS50095">
    <property type="entry name" value="PLAT"/>
    <property type="match status" value="1"/>
</dbReference>
<dbReference type="InterPro" id="IPR001024">
    <property type="entry name" value="PLAT/LH2_dom"/>
</dbReference>
<evidence type="ECO:0000259" key="2">
    <source>
        <dbReference type="PROSITE" id="PS50095"/>
    </source>
</evidence>
<accession>A0A0S7EJM2</accession>
<gene>
    <name evidence="3" type="primary">LOXH1</name>
</gene>
<organism evidence="3">
    <name type="scientific">Poeciliopsis prolifica</name>
    <name type="common">blackstripe livebearer</name>
    <dbReference type="NCBI Taxonomy" id="188132"/>
    <lineage>
        <taxon>Eukaryota</taxon>
        <taxon>Metazoa</taxon>
        <taxon>Chordata</taxon>
        <taxon>Craniata</taxon>
        <taxon>Vertebrata</taxon>
        <taxon>Euteleostomi</taxon>
        <taxon>Actinopterygii</taxon>
        <taxon>Neopterygii</taxon>
        <taxon>Teleostei</taxon>
        <taxon>Neoteleostei</taxon>
        <taxon>Acanthomorphata</taxon>
        <taxon>Ovalentaria</taxon>
        <taxon>Atherinomorphae</taxon>
        <taxon>Cyprinodontiformes</taxon>
        <taxon>Poeciliidae</taxon>
        <taxon>Poeciliinae</taxon>
        <taxon>Poeciliopsis</taxon>
    </lineage>
</organism>
<dbReference type="Pfam" id="PF01477">
    <property type="entry name" value="PLAT"/>
    <property type="match status" value="1"/>
</dbReference>
<dbReference type="EMBL" id="GBYX01476542">
    <property type="protein sequence ID" value="JAO05135.1"/>
    <property type="molecule type" value="Transcribed_RNA"/>
</dbReference>
<proteinExistence type="predicted"/>
<dbReference type="Gene3D" id="2.60.60.20">
    <property type="entry name" value="PLAT/LH2 domain"/>
    <property type="match status" value="1"/>
</dbReference>
<sequence>MFFNPTGGSSGWFLDWVEVDAPSQGQRLRFPCGRWLDPAEDDGAIVRDLYPADLQTEVYTPCKQTNANKNISENGIYGNVFLGTKDVKLYKTVKSAEVFKVSSGFCFNYNFLWHFQSIMGVQGVHTRRQKDINKRKETCKTLFRHNVQSEK</sequence>
<feature type="non-terminal residue" evidence="3">
    <location>
        <position position="151"/>
    </location>
</feature>
<reference evidence="3" key="1">
    <citation type="submission" date="2014-12" db="EMBL/GenBank/DDBJ databases">
        <title>Parallel Evolution in Life History Adaptation Evident in the Tissue-Specific Poeciliopsis prolifica transcriptome.</title>
        <authorList>
            <person name="Jue N.K."/>
            <person name="Foley R.J."/>
            <person name="Obergfell C."/>
            <person name="Reznick D.N."/>
            <person name="O'Neill R.J."/>
            <person name="O'Neill M.J."/>
        </authorList>
    </citation>
    <scope>NUCLEOTIDE SEQUENCE</scope>
</reference>
<feature type="domain" description="PLAT" evidence="2">
    <location>
        <begin position="1"/>
        <end position="50"/>
    </location>
</feature>
<name>A0A0S7EJM2_9TELE</name>
<comment type="caution">
    <text evidence="1">Lacks conserved residue(s) required for the propagation of feature annotation.</text>
</comment>
<dbReference type="SUPFAM" id="SSF49723">
    <property type="entry name" value="Lipase/lipooxygenase domain (PLAT/LH2 domain)"/>
    <property type="match status" value="1"/>
</dbReference>
<dbReference type="InterPro" id="IPR036392">
    <property type="entry name" value="PLAT/LH2_dom_sf"/>
</dbReference>